<keyword evidence="6" id="KW-1185">Reference proteome</keyword>
<dbReference type="KEGG" id="dph:EHF33_18035"/>
<evidence type="ECO:0000256" key="2">
    <source>
        <dbReference type="ARBA" id="ARBA00023125"/>
    </source>
</evidence>
<proteinExistence type="predicted"/>
<dbReference type="Proteomes" id="UP000276417">
    <property type="component" value="Plasmid unnamed2"/>
</dbReference>
<protein>
    <submittedName>
        <fullName evidence="5">DeoR/GlpR transcriptional regulator</fullName>
    </submittedName>
</protein>
<dbReference type="InterPro" id="IPR036390">
    <property type="entry name" value="WH_DNA-bd_sf"/>
</dbReference>
<dbReference type="OrthoDB" id="9797223at2"/>
<dbReference type="SUPFAM" id="SSF46785">
    <property type="entry name" value="Winged helix' DNA-binding domain"/>
    <property type="match status" value="1"/>
</dbReference>
<dbReference type="PANTHER" id="PTHR30363:SF44">
    <property type="entry name" value="AGA OPERON TRANSCRIPTIONAL REPRESSOR-RELATED"/>
    <property type="match status" value="1"/>
</dbReference>
<keyword evidence="1" id="KW-0805">Transcription regulation</keyword>
<dbReference type="PANTHER" id="PTHR30363">
    <property type="entry name" value="HTH-TYPE TRANSCRIPTIONAL REGULATOR SRLR-RELATED"/>
    <property type="match status" value="1"/>
</dbReference>
<geneLocation type="plasmid" evidence="5 6">
    <name>unnamed2</name>
</geneLocation>
<evidence type="ECO:0000313" key="6">
    <source>
        <dbReference type="Proteomes" id="UP000276417"/>
    </source>
</evidence>
<dbReference type="PROSITE" id="PS51000">
    <property type="entry name" value="HTH_DEOR_2"/>
    <property type="match status" value="1"/>
</dbReference>
<evidence type="ECO:0000256" key="3">
    <source>
        <dbReference type="ARBA" id="ARBA00023163"/>
    </source>
</evidence>
<keyword evidence="2" id="KW-0238">DNA-binding</keyword>
<organism evidence="5 6">
    <name type="scientific">Deinococcus psychrotolerans</name>
    <dbReference type="NCBI Taxonomy" id="2489213"/>
    <lineage>
        <taxon>Bacteria</taxon>
        <taxon>Thermotogati</taxon>
        <taxon>Deinococcota</taxon>
        <taxon>Deinococci</taxon>
        <taxon>Deinococcales</taxon>
        <taxon>Deinococcaceae</taxon>
        <taxon>Deinococcus</taxon>
    </lineage>
</organism>
<sequence length="267" mass="28980">MRPEVAVQSDRITKIQHHLYNNGYAQVQELAEATGASIVTIRRDLQRLEEDGIVTRTHGGAKLAEAAGPELAFQSRVQEHLDAKRAIGEAAYGLLRPHTTIFLDAGTTVLQLARRLRAQVQPLPLTIFTNGLGVAQDLVNVEGLSVNLLGGQLRNENLSMVGPYAERLLGEVWFDQLYLGTSAVRGDAQMYTLNSSEASLNRAMIARTSQAILLADSSKFDSSAPYAVAPISAVQTIITDSALDATWKSRLADLKINTTFVPLGRNS</sequence>
<dbReference type="EMBL" id="CP034186">
    <property type="protein sequence ID" value="AZI44823.1"/>
    <property type="molecule type" value="Genomic_DNA"/>
</dbReference>
<dbReference type="SMART" id="SM00420">
    <property type="entry name" value="HTH_DEOR"/>
    <property type="match status" value="1"/>
</dbReference>
<dbReference type="SUPFAM" id="SSF100950">
    <property type="entry name" value="NagB/RpiA/CoA transferase-like"/>
    <property type="match status" value="1"/>
</dbReference>
<dbReference type="RefSeq" id="WP_124874842.1">
    <property type="nucleotide sequence ID" value="NZ_CP034186.1"/>
</dbReference>
<dbReference type="AlphaFoldDB" id="A0A3G8YIM4"/>
<dbReference type="InterPro" id="IPR001034">
    <property type="entry name" value="DeoR_HTH"/>
</dbReference>
<dbReference type="Gene3D" id="3.40.50.1360">
    <property type="match status" value="1"/>
</dbReference>
<gene>
    <name evidence="5" type="ORF">EHF33_18035</name>
</gene>
<dbReference type="Pfam" id="PF08220">
    <property type="entry name" value="HTH_DeoR"/>
    <property type="match status" value="1"/>
</dbReference>
<dbReference type="GO" id="GO:0003677">
    <property type="term" value="F:DNA binding"/>
    <property type="evidence" value="ECO:0007669"/>
    <property type="project" value="UniProtKB-KW"/>
</dbReference>
<keyword evidence="5" id="KW-0614">Plasmid</keyword>
<feature type="domain" description="HTH deoR-type" evidence="4">
    <location>
        <begin position="8"/>
        <end position="63"/>
    </location>
</feature>
<dbReference type="Pfam" id="PF00455">
    <property type="entry name" value="DeoRC"/>
    <property type="match status" value="1"/>
</dbReference>
<dbReference type="PRINTS" id="PR00037">
    <property type="entry name" value="HTHLACR"/>
</dbReference>
<dbReference type="GO" id="GO:0003700">
    <property type="term" value="F:DNA-binding transcription factor activity"/>
    <property type="evidence" value="ECO:0007669"/>
    <property type="project" value="InterPro"/>
</dbReference>
<dbReference type="Gene3D" id="1.10.10.10">
    <property type="entry name" value="Winged helix-like DNA-binding domain superfamily/Winged helix DNA-binding domain"/>
    <property type="match status" value="1"/>
</dbReference>
<evidence type="ECO:0000256" key="1">
    <source>
        <dbReference type="ARBA" id="ARBA00023015"/>
    </source>
</evidence>
<dbReference type="SMART" id="SM01134">
    <property type="entry name" value="DeoRC"/>
    <property type="match status" value="1"/>
</dbReference>
<keyword evidence="3" id="KW-0804">Transcription</keyword>
<evidence type="ECO:0000259" key="4">
    <source>
        <dbReference type="PROSITE" id="PS51000"/>
    </source>
</evidence>
<dbReference type="InterPro" id="IPR050313">
    <property type="entry name" value="Carb_Metab_HTH_regulators"/>
</dbReference>
<dbReference type="InterPro" id="IPR037171">
    <property type="entry name" value="NagB/RpiA_transferase-like"/>
</dbReference>
<evidence type="ECO:0000313" key="5">
    <source>
        <dbReference type="EMBL" id="AZI44823.1"/>
    </source>
</evidence>
<name>A0A3G8YIM4_9DEIO</name>
<reference evidence="5 6" key="1">
    <citation type="submission" date="2018-11" db="EMBL/GenBank/DDBJ databases">
        <title>Deinococcus shelandsis sp. nov., isolated from South Shetland Islands soil of Antarctica.</title>
        <authorList>
            <person name="Tian J."/>
        </authorList>
    </citation>
    <scope>NUCLEOTIDE SEQUENCE [LARGE SCALE GENOMIC DNA]</scope>
    <source>
        <strain evidence="5 6">S14-83T</strain>
        <plasmid evidence="5 6">unnamed2</plasmid>
    </source>
</reference>
<dbReference type="InterPro" id="IPR014036">
    <property type="entry name" value="DeoR-like_C"/>
</dbReference>
<dbReference type="PROSITE" id="PS00894">
    <property type="entry name" value="HTH_DEOR_1"/>
    <property type="match status" value="1"/>
</dbReference>
<dbReference type="InterPro" id="IPR018356">
    <property type="entry name" value="Tscrpt_reg_HTH_DeoR_CS"/>
</dbReference>
<dbReference type="InterPro" id="IPR036388">
    <property type="entry name" value="WH-like_DNA-bd_sf"/>
</dbReference>
<accession>A0A3G8YIM4</accession>